<evidence type="ECO:0000313" key="2">
    <source>
        <dbReference type="EMBL" id="HIR09465.1"/>
    </source>
</evidence>
<keyword evidence="1" id="KW-1133">Transmembrane helix</keyword>
<dbReference type="InterPro" id="IPR011047">
    <property type="entry name" value="Quinoprotein_ADH-like_sf"/>
</dbReference>
<keyword evidence="1" id="KW-0472">Membrane</keyword>
<evidence type="ECO:0000256" key="1">
    <source>
        <dbReference type="SAM" id="Phobius"/>
    </source>
</evidence>
<dbReference type="InterPro" id="IPR043765">
    <property type="entry name" value="DUF5711"/>
</dbReference>
<proteinExistence type="predicted"/>
<gene>
    <name evidence="2" type="ORF">IAA70_03565</name>
</gene>
<keyword evidence="1" id="KW-0812">Transmembrane</keyword>
<evidence type="ECO:0008006" key="4">
    <source>
        <dbReference type="Google" id="ProtNLM"/>
    </source>
</evidence>
<dbReference type="EMBL" id="DVGD01000103">
    <property type="protein sequence ID" value="HIR09465.1"/>
    <property type="molecule type" value="Genomic_DNA"/>
</dbReference>
<comment type="caution">
    <text evidence="2">The sequence shown here is derived from an EMBL/GenBank/DDBJ whole genome shotgun (WGS) entry which is preliminary data.</text>
</comment>
<organism evidence="2 3">
    <name type="scientific">Candidatus Avoscillospira stercoripullorum</name>
    <dbReference type="NCBI Taxonomy" id="2840709"/>
    <lineage>
        <taxon>Bacteria</taxon>
        <taxon>Bacillati</taxon>
        <taxon>Bacillota</taxon>
        <taxon>Clostridia</taxon>
        <taxon>Eubacteriales</taxon>
        <taxon>Oscillospiraceae</taxon>
        <taxon>Oscillospiraceae incertae sedis</taxon>
        <taxon>Candidatus Avoscillospira</taxon>
    </lineage>
</organism>
<feature type="transmembrane region" description="Helical" evidence="1">
    <location>
        <begin position="21"/>
        <end position="40"/>
    </location>
</feature>
<dbReference type="AlphaFoldDB" id="A0A9D1A862"/>
<sequence length="387" mass="41870">MWNKLVDAQEHPKKKNLVRRIVVFVVIVAAVCSAVGLILFQESLNFDALRRWFKYFNIRDDGDYGIYSFDSHNSNRYGAAGSGLAVASVGGLIYYQDNGAERFSMQSQLELPQLITRGKYMLAYDVGGTKLLLANTSGSLLELSSDKAVLDADLSSSGAFCYSSSSSGYKSVLTVYNSRQELAYRWLSSTTYLPVCAISEKGTMLAAVGLGATGGAYESSVSFFRTDANEIQNTVSLGNELIYDLDFLNNDTVIAVGEHTVQIVKSDGTVVGQYAYEEPYLKTYRLEGDGFLALVVNMYKAGNRNSLITVDDSGEEIASLYLGKEVLDISASGNYLAVLTPDALTIYTSSLHVYAETVDIGSATSVLMREDGSAVLIGGGAGKLYLP</sequence>
<name>A0A9D1A862_9FIRM</name>
<accession>A0A9D1A862</accession>
<dbReference type="Pfam" id="PF18975">
    <property type="entry name" value="DUF5711"/>
    <property type="match status" value="1"/>
</dbReference>
<reference evidence="2" key="1">
    <citation type="submission" date="2020-10" db="EMBL/GenBank/DDBJ databases">
        <authorList>
            <person name="Gilroy R."/>
        </authorList>
    </citation>
    <scope>NUCLEOTIDE SEQUENCE</scope>
    <source>
        <strain evidence="2">ChiHjej9B8-7071</strain>
    </source>
</reference>
<protein>
    <recommendedName>
        <fullName evidence="4">WD40 repeat domain-containing protein</fullName>
    </recommendedName>
</protein>
<dbReference type="SUPFAM" id="SSF50998">
    <property type="entry name" value="Quinoprotein alcohol dehydrogenase-like"/>
    <property type="match status" value="1"/>
</dbReference>
<reference evidence="2" key="2">
    <citation type="journal article" date="2021" name="PeerJ">
        <title>Extensive microbial diversity within the chicken gut microbiome revealed by metagenomics and culture.</title>
        <authorList>
            <person name="Gilroy R."/>
            <person name="Ravi A."/>
            <person name="Getino M."/>
            <person name="Pursley I."/>
            <person name="Horton D.L."/>
            <person name="Alikhan N.F."/>
            <person name="Baker D."/>
            <person name="Gharbi K."/>
            <person name="Hall N."/>
            <person name="Watson M."/>
            <person name="Adriaenssens E.M."/>
            <person name="Foster-Nyarko E."/>
            <person name="Jarju S."/>
            <person name="Secka A."/>
            <person name="Antonio M."/>
            <person name="Oren A."/>
            <person name="Chaudhuri R.R."/>
            <person name="La Ragione R."/>
            <person name="Hildebrand F."/>
            <person name="Pallen M.J."/>
        </authorList>
    </citation>
    <scope>NUCLEOTIDE SEQUENCE</scope>
    <source>
        <strain evidence="2">ChiHjej9B8-7071</strain>
    </source>
</reference>
<dbReference type="Proteomes" id="UP000824258">
    <property type="component" value="Unassembled WGS sequence"/>
</dbReference>
<evidence type="ECO:0000313" key="3">
    <source>
        <dbReference type="Proteomes" id="UP000824258"/>
    </source>
</evidence>